<organism evidence="2 3">
    <name type="scientific">Paenibacillus roseopurpureus</name>
    <dbReference type="NCBI Taxonomy" id="2918901"/>
    <lineage>
        <taxon>Bacteria</taxon>
        <taxon>Bacillati</taxon>
        <taxon>Bacillota</taxon>
        <taxon>Bacilli</taxon>
        <taxon>Bacillales</taxon>
        <taxon>Paenibacillaceae</taxon>
        <taxon>Paenibacillus</taxon>
    </lineage>
</organism>
<protein>
    <submittedName>
        <fullName evidence="2">Uncharacterized protein</fullName>
    </submittedName>
</protein>
<gene>
    <name evidence="2" type="ORF">MJB10_13585</name>
</gene>
<dbReference type="RefSeq" id="WP_314795406.1">
    <property type="nucleotide sequence ID" value="NZ_CP130319.1"/>
</dbReference>
<proteinExistence type="predicted"/>
<dbReference type="AlphaFoldDB" id="A0AA96RHX5"/>
<feature type="compositionally biased region" description="Polar residues" evidence="1">
    <location>
        <begin position="21"/>
        <end position="30"/>
    </location>
</feature>
<name>A0AA96RHX5_9BACL</name>
<dbReference type="EMBL" id="CP130319">
    <property type="protein sequence ID" value="WNR42170.1"/>
    <property type="molecule type" value="Genomic_DNA"/>
</dbReference>
<dbReference type="Proteomes" id="UP001304650">
    <property type="component" value="Chromosome"/>
</dbReference>
<dbReference type="KEGG" id="proo:MJB10_13585"/>
<keyword evidence="3" id="KW-1185">Reference proteome</keyword>
<reference evidence="2" key="1">
    <citation type="submission" date="2022-02" db="EMBL/GenBank/DDBJ databases">
        <title>Paenibacillus sp. MBLB1832 Whole Genome Shotgun Sequencing.</title>
        <authorList>
            <person name="Hwang C.Y."/>
            <person name="Cho E.-S."/>
            <person name="Seo M.-J."/>
        </authorList>
    </citation>
    <scope>NUCLEOTIDE SEQUENCE</scope>
    <source>
        <strain evidence="2">MBLB1832</strain>
    </source>
</reference>
<evidence type="ECO:0000313" key="3">
    <source>
        <dbReference type="Proteomes" id="UP001304650"/>
    </source>
</evidence>
<sequence length="46" mass="5176">MPKVNKPDKKHNQQNAAHFTEEAQTLSKQNAAEFPPSLNQISKNKS</sequence>
<evidence type="ECO:0000313" key="2">
    <source>
        <dbReference type="EMBL" id="WNR42170.1"/>
    </source>
</evidence>
<evidence type="ECO:0000256" key="1">
    <source>
        <dbReference type="SAM" id="MobiDB-lite"/>
    </source>
</evidence>
<feature type="region of interest" description="Disordered" evidence="1">
    <location>
        <begin position="21"/>
        <end position="46"/>
    </location>
</feature>
<accession>A0AA96RHX5</accession>
<feature type="compositionally biased region" description="Polar residues" evidence="1">
    <location>
        <begin position="37"/>
        <end position="46"/>
    </location>
</feature>